<gene>
    <name evidence="2" type="ORF">H9830_06265</name>
</gene>
<accession>A0A9D2C893</accession>
<dbReference type="Proteomes" id="UP000824005">
    <property type="component" value="Unassembled WGS sequence"/>
</dbReference>
<dbReference type="Pfam" id="PF00581">
    <property type="entry name" value="Rhodanese"/>
    <property type="match status" value="1"/>
</dbReference>
<evidence type="ECO:0000313" key="2">
    <source>
        <dbReference type="EMBL" id="HIY65866.1"/>
    </source>
</evidence>
<dbReference type="Gene3D" id="3.40.250.10">
    <property type="entry name" value="Rhodanese-like domain"/>
    <property type="match status" value="1"/>
</dbReference>
<dbReference type="CDD" id="cd00158">
    <property type="entry name" value="RHOD"/>
    <property type="match status" value="1"/>
</dbReference>
<sequence>MREITVQELHADPNVPVIDVRELDEWQAGRVPRAEHVPMAEVPVRYPEIPDGAAIICASGGRSARVVEYLEQSLGIVTMNVPGGTKAWLEAGYPAERD</sequence>
<dbReference type="SUPFAM" id="SSF52821">
    <property type="entry name" value="Rhodanese/Cell cycle control phosphatase"/>
    <property type="match status" value="1"/>
</dbReference>
<feature type="domain" description="Rhodanese" evidence="1">
    <location>
        <begin position="11"/>
        <end position="97"/>
    </location>
</feature>
<proteinExistence type="predicted"/>
<protein>
    <submittedName>
        <fullName evidence="2">Rhodanese-like domain-containing protein</fullName>
    </submittedName>
</protein>
<dbReference type="PROSITE" id="PS50206">
    <property type="entry name" value="RHODANESE_3"/>
    <property type="match status" value="1"/>
</dbReference>
<evidence type="ECO:0000313" key="3">
    <source>
        <dbReference type="Proteomes" id="UP000824005"/>
    </source>
</evidence>
<reference evidence="2" key="2">
    <citation type="submission" date="2021-04" db="EMBL/GenBank/DDBJ databases">
        <authorList>
            <person name="Gilroy R."/>
        </authorList>
    </citation>
    <scope>NUCLEOTIDE SEQUENCE</scope>
    <source>
        <strain evidence="2">ChiGjej1B1-98</strain>
    </source>
</reference>
<name>A0A9D2C893_9MICO</name>
<evidence type="ECO:0000259" key="1">
    <source>
        <dbReference type="PROSITE" id="PS50206"/>
    </source>
</evidence>
<dbReference type="AlphaFoldDB" id="A0A9D2C893"/>
<dbReference type="InterPro" id="IPR001763">
    <property type="entry name" value="Rhodanese-like_dom"/>
</dbReference>
<dbReference type="PANTHER" id="PTHR43031:SF1">
    <property type="entry name" value="PYRIDINE NUCLEOTIDE-DISULPHIDE OXIDOREDUCTASE"/>
    <property type="match status" value="1"/>
</dbReference>
<dbReference type="InterPro" id="IPR036873">
    <property type="entry name" value="Rhodanese-like_dom_sf"/>
</dbReference>
<dbReference type="EMBL" id="DXDC01000181">
    <property type="protein sequence ID" value="HIY65866.1"/>
    <property type="molecule type" value="Genomic_DNA"/>
</dbReference>
<comment type="caution">
    <text evidence="2">The sequence shown here is derived from an EMBL/GenBank/DDBJ whole genome shotgun (WGS) entry which is preliminary data.</text>
</comment>
<dbReference type="PANTHER" id="PTHR43031">
    <property type="entry name" value="FAD-DEPENDENT OXIDOREDUCTASE"/>
    <property type="match status" value="1"/>
</dbReference>
<organism evidence="2 3">
    <name type="scientific">Candidatus Agrococcus pullicola</name>
    <dbReference type="NCBI Taxonomy" id="2838429"/>
    <lineage>
        <taxon>Bacteria</taxon>
        <taxon>Bacillati</taxon>
        <taxon>Actinomycetota</taxon>
        <taxon>Actinomycetes</taxon>
        <taxon>Micrococcales</taxon>
        <taxon>Microbacteriaceae</taxon>
        <taxon>Agrococcus</taxon>
    </lineage>
</organism>
<dbReference type="SMART" id="SM00450">
    <property type="entry name" value="RHOD"/>
    <property type="match status" value="1"/>
</dbReference>
<reference evidence="2" key="1">
    <citation type="journal article" date="2021" name="PeerJ">
        <title>Extensive microbial diversity within the chicken gut microbiome revealed by metagenomics and culture.</title>
        <authorList>
            <person name="Gilroy R."/>
            <person name="Ravi A."/>
            <person name="Getino M."/>
            <person name="Pursley I."/>
            <person name="Horton D.L."/>
            <person name="Alikhan N.F."/>
            <person name="Baker D."/>
            <person name="Gharbi K."/>
            <person name="Hall N."/>
            <person name="Watson M."/>
            <person name="Adriaenssens E.M."/>
            <person name="Foster-Nyarko E."/>
            <person name="Jarju S."/>
            <person name="Secka A."/>
            <person name="Antonio M."/>
            <person name="Oren A."/>
            <person name="Chaudhuri R.R."/>
            <person name="La Ragione R."/>
            <person name="Hildebrand F."/>
            <person name="Pallen M.J."/>
        </authorList>
    </citation>
    <scope>NUCLEOTIDE SEQUENCE</scope>
    <source>
        <strain evidence="2">ChiGjej1B1-98</strain>
    </source>
</reference>
<dbReference type="InterPro" id="IPR050229">
    <property type="entry name" value="GlpE_sulfurtransferase"/>
</dbReference>